<protein>
    <submittedName>
        <fullName evidence="1">Uncharacterized protein</fullName>
    </submittedName>
</protein>
<organism evidence="1">
    <name type="scientific">uncultured Caudovirales phage</name>
    <dbReference type="NCBI Taxonomy" id="2100421"/>
    <lineage>
        <taxon>Viruses</taxon>
        <taxon>Duplodnaviria</taxon>
        <taxon>Heunggongvirae</taxon>
        <taxon>Uroviricota</taxon>
        <taxon>Caudoviricetes</taxon>
        <taxon>Peduoviridae</taxon>
        <taxon>Maltschvirus</taxon>
        <taxon>Maltschvirus maltsch</taxon>
    </lineage>
</organism>
<sequence>MTPLIQQAVRLAPEPETAMWFDVGQLEPAQDTMVPIDTLMHLPFKRTGVAGVDTKGKKFSMWMIAGDHSVTVAGCTMDSPVRYFGPFAYIKTDEGLRYYNNDIEVSRDSIMPAFRMAVATLSKLERASVGYRPTAQRTFINRKRQSKGKPPLTFDWVTVEIGQTPCKNEPQGGTHASPRLHDRRGHWRTYKATGKRVWVRDCKVGDASIGVIFHDYEVLS</sequence>
<name>A0A6J5S3U0_9CAUD</name>
<gene>
    <name evidence="1" type="ORF">UFOVP1374_43</name>
</gene>
<evidence type="ECO:0000313" key="1">
    <source>
        <dbReference type="EMBL" id="CAB4202772.1"/>
    </source>
</evidence>
<dbReference type="EMBL" id="LR797321">
    <property type="protein sequence ID" value="CAB4202772.1"/>
    <property type="molecule type" value="Genomic_DNA"/>
</dbReference>
<accession>A0A6J5S3U0</accession>
<proteinExistence type="predicted"/>
<reference evidence="1" key="1">
    <citation type="submission" date="2020-05" db="EMBL/GenBank/DDBJ databases">
        <authorList>
            <person name="Chiriac C."/>
            <person name="Salcher M."/>
            <person name="Ghai R."/>
            <person name="Kavagutti S V."/>
        </authorList>
    </citation>
    <scope>NUCLEOTIDE SEQUENCE</scope>
</reference>